<evidence type="ECO:0000313" key="1">
    <source>
        <dbReference type="Proteomes" id="UP000095287"/>
    </source>
</evidence>
<protein>
    <submittedName>
        <fullName evidence="2">Uncharacterized protein</fullName>
    </submittedName>
</protein>
<proteinExistence type="predicted"/>
<organism evidence="1 2">
    <name type="scientific">Steinernema glaseri</name>
    <dbReference type="NCBI Taxonomy" id="37863"/>
    <lineage>
        <taxon>Eukaryota</taxon>
        <taxon>Metazoa</taxon>
        <taxon>Ecdysozoa</taxon>
        <taxon>Nematoda</taxon>
        <taxon>Chromadorea</taxon>
        <taxon>Rhabditida</taxon>
        <taxon>Tylenchina</taxon>
        <taxon>Panagrolaimomorpha</taxon>
        <taxon>Strongyloidoidea</taxon>
        <taxon>Steinernematidae</taxon>
        <taxon>Steinernema</taxon>
    </lineage>
</organism>
<dbReference type="WBParaSite" id="L893_g1310.t1">
    <property type="protein sequence ID" value="L893_g1310.t1"/>
    <property type="gene ID" value="L893_g1310"/>
</dbReference>
<evidence type="ECO:0000313" key="2">
    <source>
        <dbReference type="WBParaSite" id="L893_g1310.t1"/>
    </source>
</evidence>
<reference evidence="2" key="1">
    <citation type="submission" date="2016-11" db="UniProtKB">
        <authorList>
            <consortium name="WormBaseParasite"/>
        </authorList>
    </citation>
    <scope>IDENTIFICATION</scope>
</reference>
<dbReference type="Proteomes" id="UP000095287">
    <property type="component" value="Unplaced"/>
</dbReference>
<sequence>MFFGSRHHVHADLRLRWRLPALRLRKIRTEFSVLSTVSSKHSTHEAALPTLSSDVLPSESMLTSIGLKTGYPADSSVDACLTTENTTFPRRCAISPLQLTVVHVITSCVL</sequence>
<dbReference type="AlphaFoldDB" id="A0A1I7Y619"/>
<accession>A0A1I7Y619</accession>
<keyword evidence="1" id="KW-1185">Reference proteome</keyword>
<name>A0A1I7Y619_9BILA</name>